<gene>
    <name evidence="1" type="ORF">PMEL1_00632</name>
</gene>
<dbReference type="SUPFAM" id="SSF53067">
    <property type="entry name" value="Actin-like ATPase domain"/>
    <property type="match status" value="2"/>
</dbReference>
<protein>
    <submittedName>
        <fullName evidence="1">ATPase</fullName>
    </submittedName>
</protein>
<sequence length="323" mass="35194">MCLYMLFFGHKAYKRIKNRKFARKKYTMILIADSGGSKTDWALVSLPTDTSKCVLKVRTQGLNPFHQSKDVILKALAEELIPALYKAAEQSGTISKEYDIAEKVTQIAFYGAGCTKALSPVVGEALAAAFPSASIKVESDLLGAAHAVCGHEEGIACILGTGANSCLYDGEQIVANIPPLGYILGDEGSGAVLGKMLLNGIFKGDLSAEIHDLYLEWSGLTYPEIIDKVYRQPLANRFLASSSKFIKEKLQHIELESLVRCNFDNFFKKNILKYSGSFTRTISAVGGVAAAFEEQLRESANSFGYQVGKVIASPIEGLIEYYS</sequence>
<dbReference type="PANTHER" id="PTHR43190:SF3">
    <property type="entry name" value="N-ACETYL-D-GLUCOSAMINE KINASE"/>
    <property type="match status" value="1"/>
</dbReference>
<dbReference type="EMBL" id="AP018049">
    <property type="protein sequence ID" value="BBA28728.1"/>
    <property type="molecule type" value="Genomic_DNA"/>
</dbReference>
<proteinExistence type="predicted"/>
<organism evidence="1 2">
    <name type="scientific">Prevotella melaninogenica</name>
    <dbReference type="NCBI Taxonomy" id="28132"/>
    <lineage>
        <taxon>Bacteria</taxon>
        <taxon>Pseudomonadati</taxon>
        <taxon>Bacteroidota</taxon>
        <taxon>Bacteroidia</taxon>
        <taxon>Bacteroidales</taxon>
        <taxon>Prevotellaceae</taxon>
        <taxon>Prevotella</taxon>
    </lineage>
</organism>
<dbReference type="Gene3D" id="1.10.720.160">
    <property type="match status" value="1"/>
</dbReference>
<evidence type="ECO:0000313" key="1">
    <source>
        <dbReference type="EMBL" id="BBA28728.1"/>
    </source>
</evidence>
<dbReference type="Proteomes" id="UP000267517">
    <property type="component" value="Chromosome I"/>
</dbReference>
<dbReference type="CDD" id="cd24079">
    <property type="entry name" value="ASKHA_NBD_PG1100-like"/>
    <property type="match status" value="1"/>
</dbReference>
<reference evidence="1 2" key="1">
    <citation type="submission" date="2017-05" db="EMBL/GenBank/DDBJ databases">
        <title>whole genome sequence of Prevotella melaninogenica GAI 07411.</title>
        <authorList>
            <person name="Kondo Y."/>
            <person name="Hoshino T."/>
        </authorList>
    </citation>
    <scope>NUCLEOTIDE SEQUENCE [LARGE SCALE GENOMIC DNA]</scope>
    <source>
        <strain evidence="1 2">GAI 07411</strain>
    </source>
</reference>
<evidence type="ECO:0000313" key="2">
    <source>
        <dbReference type="Proteomes" id="UP000267517"/>
    </source>
</evidence>
<dbReference type="PANTHER" id="PTHR43190">
    <property type="entry name" value="N-ACETYL-D-GLUCOSAMINE KINASE"/>
    <property type="match status" value="1"/>
</dbReference>
<name>A0A250KGE0_9BACT</name>
<accession>A0A250KGE0</accession>
<dbReference type="AlphaFoldDB" id="A0A250KGE0"/>
<dbReference type="InterPro" id="IPR043129">
    <property type="entry name" value="ATPase_NBD"/>
</dbReference>
<dbReference type="Gene3D" id="3.30.420.40">
    <property type="match status" value="2"/>
</dbReference>
<dbReference type="InterPro" id="IPR052519">
    <property type="entry name" value="Euk-type_GlcNAc_Kinase"/>
</dbReference>